<evidence type="ECO:0000256" key="3">
    <source>
        <dbReference type="ARBA" id="ARBA00022801"/>
    </source>
</evidence>
<evidence type="ECO:0000259" key="8">
    <source>
        <dbReference type="Pfam" id="PF01435"/>
    </source>
</evidence>
<keyword evidence="7" id="KW-0732">Signal</keyword>
<comment type="similarity">
    <text evidence="6">Belongs to the peptidase M48 family.</text>
</comment>
<accession>W0VBL3</accession>
<keyword evidence="1 6" id="KW-0645">Protease</keyword>
<keyword evidence="3 6" id="KW-0378">Hydrolase</keyword>
<evidence type="ECO:0000313" key="9">
    <source>
        <dbReference type="EMBL" id="CDG85276.1"/>
    </source>
</evidence>
<keyword evidence="5 6" id="KW-0482">Metalloprotease</keyword>
<dbReference type="GO" id="GO:0051603">
    <property type="term" value="P:proteolysis involved in protein catabolic process"/>
    <property type="evidence" value="ECO:0007669"/>
    <property type="project" value="TreeGrafter"/>
</dbReference>
<evidence type="ECO:0000256" key="4">
    <source>
        <dbReference type="ARBA" id="ARBA00022833"/>
    </source>
</evidence>
<proteinExistence type="inferred from homology"/>
<comment type="cofactor">
    <cofactor evidence="6">
        <name>Zn(2+)</name>
        <dbReference type="ChEBI" id="CHEBI:29105"/>
    </cofactor>
    <text evidence="6">Binds 1 zinc ion per subunit.</text>
</comment>
<dbReference type="eggNOG" id="COG0501">
    <property type="taxonomic scope" value="Bacteria"/>
</dbReference>
<feature type="domain" description="Peptidase M48" evidence="8">
    <location>
        <begin position="95"/>
        <end position="278"/>
    </location>
</feature>
<keyword evidence="4 6" id="KW-0862">Zinc</keyword>
<dbReference type="Gene3D" id="3.30.2010.10">
    <property type="entry name" value="Metalloproteases ('zincins'), catalytic domain"/>
    <property type="match status" value="1"/>
</dbReference>
<dbReference type="HOGENOM" id="CLU_029002_4_0_4"/>
<dbReference type="GO" id="GO:0016020">
    <property type="term" value="C:membrane"/>
    <property type="evidence" value="ECO:0007669"/>
    <property type="project" value="TreeGrafter"/>
</dbReference>
<dbReference type="GO" id="GO:0004222">
    <property type="term" value="F:metalloendopeptidase activity"/>
    <property type="evidence" value="ECO:0007669"/>
    <property type="project" value="InterPro"/>
</dbReference>
<dbReference type="InterPro" id="IPR051156">
    <property type="entry name" value="Mito/Outer_Membr_Metalloprot"/>
</dbReference>
<evidence type="ECO:0000256" key="2">
    <source>
        <dbReference type="ARBA" id="ARBA00022723"/>
    </source>
</evidence>
<evidence type="ECO:0000256" key="5">
    <source>
        <dbReference type="ARBA" id="ARBA00023049"/>
    </source>
</evidence>
<dbReference type="KEGG" id="jag:GJA_4669"/>
<organism evidence="9 10">
    <name type="scientific">Janthinobacterium agaricidamnosum NBRC 102515 = DSM 9628</name>
    <dbReference type="NCBI Taxonomy" id="1349767"/>
    <lineage>
        <taxon>Bacteria</taxon>
        <taxon>Pseudomonadati</taxon>
        <taxon>Pseudomonadota</taxon>
        <taxon>Betaproteobacteria</taxon>
        <taxon>Burkholderiales</taxon>
        <taxon>Oxalobacteraceae</taxon>
        <taxon>Janthinobacterium</taxon>
    </lineage>
</organism>
<dbReference type="PANTHER" id="PTHR22726:SF1">
    <property type="entry name" value="METALLOENDOPEPTIDASE OMA1, MITOCHONDRIAL"/>
    <property type="match status" value="1"/>
</dbReference>
<dbReference type="InterPro" id="IPR001915">
    <property type="entry name" value="Peptidase_M48"/>
</dbReference>
<dbReference type="GO" id="GO:0046872">
    <property type="term" value="F:metal ion binding"/>
    <property type="evidence" value="ECO:0007669"/>
    <property type="project" value="UniProtKB-KW"/>
</dbReference>
<gene>
    <name evidence="9" type="ORF">GJA_4669</name>
</gene>
<protein>
    <submittedName>
        <fullName evidence="9">Peptidase M48 family protein</fullName>
    </submittedName>
</protein>
<keyword evidence="10" id="KW-1185">Reference proteome</keyword>
<dbReference type="AlphaFoldDB" id="W0VBL3"/>
<dbReference type="Pfam" id="PF01435">
    <property type="entry name" value="Peptidase_M48"/>
    <property type="match status" value="1"/>
</dbReference>
<evidence type="ECO:0000256" key="1">
    <source>
        <dbReference type="ARBA" id="ARBA00022670"/>
    </source>
</evidence>
<dbReference type="PATRIC" id="fig|1349767.4.peg.1302"/>
<evidence type="ECO:0000256" key="7">
    <source>
        <dbReference type="SAM" id="SignalP"/>
    </source>
</evidence>
<feature type="chain" id="PRO_5004798725" evidence="7">
    <location>
        <begin position="22"/>
        <end position="310"/>
    </location>
</feature>
<dbReference type="PANTHER" id="PTHR22726">
    <property type="entry name" value="METALLOENDOPEPTIDASE OMA1"/>
    <property type="match status" value="1"/>
</dbReference>
<dbReference type="RefSeq" id="WP_038496470.1">
    <property type="nucleotide sequence ID" value="NZ_BCTH01000021.1"/>
</dbReference>
<reference evidence="9 10" key="1">
    <citation type="journal article" date="2015" name="Genome Announc.">
        <title>Genome Sequence of Mushroom Soft-Rot Pathogen Janthinobacterium agaricidamnosum.</title>
        <authorList>
            <person name="Graupner K."/>
            <person name="Lackner G."/>
            <person name="Hertweck C."/>
        </authorList>
    </citation>
    <scope>NUCLEOTIDE SEQUENCE [LARGE SCALE GENOMIC DNA]</scope>
    <source>
        <strain evidence="10">NBRC 102515 / DSM 9628</strain>
    </source>
</reference>
<dbReference type="EMBL" id="HG322949">
    <property type="protein sequence ID" value="CDG85276.1"/>
    <property type="molecule type" value="Genomic_DNA"/>
</dbReference>
<evidence type="ECO:0000313" key="10">
    <source>
        <dbReference type="Proteomes" id="UP000027604"/>
    </source>
</evidence>
<dbReference type="Proteomes" id="UP000027604">
    <property type="component" value="Chromosome I"/>
</dbReference>
<dbReference type="STRING" id="1349767.GJA_4669"/>
<sequence>MKLKQTVIALSLMAGSGMALAQQPIPGQIGGPVTNKNAGTVEVQDGIAVKPLSRWRNLQDARQVDQQAQSQYAALLGEAQQKGVLVPASNAQVVRLRAIAKRLIPHATRWNADAAQWQWQVNLLDSPQVNAFCMPGGRIAFFSGILATLKLTDDEVAVVMGHEIAHALREHGREQAAKSGVTAMGTKLFGAGVSALFGVDPRITDTLSDMTAKGISLRFSRGDEKEADLVGLDLAARAGFDPRAGVVLWQKMGALNQGAPPAWLSTHPSGADRIDEMNRYMAQLLPVYARSKGLSVAQLPPYRGATLAEN</sequence>
<dbReference type="CDD" id="cd07331">
    <property type="entry name" value="M48C_Oma1_like"/>
    <property type="match status" value="1"/>
</dbReference>
<dbReference type="OrthoDB" id="9810445at2"/>
<feature type="signal peptide" evidence="7">
    <location>
        <begin position="1"/>
        <end position="21"/>
    </location>
</feature>
<keyword evidence="2" id="KW-0479">Metal-binding</keyword>
<name>W0VBL3_9BURK</name>
<evidence type="ECO:0000256" key="6">
    <source>
        <dbReference type="RuleBase" id="RU003983"/>
    </source>
</evidence>